<dbReference type="Gene3D" id="1.20.5.1160">
    <property type="entry name" value="Vasodilator-stimulated phosphoprotein"/>
    <property type="match status" value="1"/>
</dbReference>
<evidence type="ECO:0000256" key="1">
    <source>
        <dbReference type="SAM" id="Coils"/>
    </source>
</evidence>
<feature type="region of interest" description="Disordered" evidence="2">
    <location>
        <begin position="151"/>
        <end position="188"/>
    </location>
</feature>
<feature type="coiled-coil region" evidence="1">
    <location>
        <begin position="372"/>
        <end position="402"/>
    </location>
</feature>
<organism evidence="3 4">
    <name type="scientific">Chenopodium quinoa</name>
    <name type="common">Quinoa</name>
    <dbReference type="NCBI Taxonomy" id="63459"/>
    <lineage>
        <taxon>Eukaryota</taxon>
        <taxon>Viridiplantae</taxon>
        <taxon>Streptophyta</taxon>
        <taxon>Embryophyta</taxon>
        <taxon>Tracheophyta</taxon>
        <taxon>Spermatophyta</taxon>
        <taxon>Magnoliopsida</taxon>
        <taxon>eudicotyledons</taxon>
        <taxon>Gunneridae</taxon>
        <taxon>Pentapetalae</taxon>
        <taxon>Caryophyllales</taxon>
        <taxon>Chenopodiaceae</taxon>
        <taxon>Chenopodioideae</taxon>
        <taxon>Atripliceae</taxon>
        <taxon>Chenopodium</taxon>
    </lineage>
</organism>
<dbReference type="Proteomes" id="UP000596660">
    <property type="component" value="Unplaced"/>
</dbReference>
<evidence type="ECO:0000313" key="4">
    <source>
        <dbReference type="Proteomes" id="UP000596660"/>
    </source>
</evidence>
<dbReference type="AlphaFoldDB" id="A0A803MBR1"/>
<accession>A0A803MBR1</accession>
<keyword evidence="1" id="KW-0175">Coiled coil</keyword>
<evidence type="ECO:0000256" key="2">
    <source>
        <dbReference type="SAM" id="MobiDB-lite"/>
    </source>
</evidence>
<reference evidence="3" key="2">
    <citation type="submission" date="2021-03" db="UniProtKB">
        <authorList>
            <consortium name="EnsemblPlants"/>
        </authorList>
    </citation>
    <scope>IDENTIFICATION</scope>
</reference>
<feature type="compositionally biased region" description="Basic and acidic residues" evidence="2">
    <location>
        <begin position="161"/>
        <end position="178"/>
    </location>
</feature>
<dbReference type="OMA" id="RIPRIWL"/>
<sequence length="404" mass="45655">MSVPEDFPIRRNFFRPHPRFGHIAERDLGPQEQRAFDYFDAVRVNIGGKTQVVPKVWVSNVKYILNNAPLSYIGLCWTDPYGPQNLDKKALGLSPDGKRVISRCPPSPRPALETFASFCSRASTRTPKRRAEEMAVENVRRNRRLVSLGNRRGGIAAAVSTRKEDEPASKRSKADTQEPKATSPPKAFVPEQVVSATTNINAEKVPAPNSAEPQQVDPVNSDISIPGITYRGGQWIKHVEGKIPDEVLERVRAPEGRSRDQWRPEMDVFRNESIFTDDPLRGGNLGYRLLRNVSTPVDRPSGLISPVAAQHMHDLMRLRIASGIELVEMYRFYQEKYHQNISNQKSLETALKNAEKALDGIKLIKTKDDAELKSLREKFDNMKNLKEEIKDLKSQLQEKNVVVN</sequence>
<keyword evidence="4" id="KW-1185">Reference proteome</keyword>
<proteinExistence type="predicted"/>
<reference evidence="3" key="1">
    <citation type="journal article" date="2017" name="Nature">
        <title>The genome of Chenopodium quinoa.</title>
        <authorList>
            <person name="Jarvis D.E."/>
            <person name="Ho Y.S."/>
            <person name="Lightfoot D.J."/>
            <person name="Schmoeckel S.M."/>
            <person name="Li B."/>
            <person name="Borm T.J.A."/>
            <person name="Ohyanagi H."/>
            <person name="Mineta K."/>
            <person name="Michell C.T."/>
            <person name="Saber N."/>
            <person name="Kharbatia N.M."/>
            <person name="Rupper R.R."/>
            <person name="Sharp A.R."/>
            <person name="Dally N."/>
            <person name="Boughton B.A."/>
            <person name="Woo Y.H."/>
            <person name="Gao G."/>
            <person name="Schijlen E.G.W.M."/>
            <person name="Guo X."/>
            <person name="Momin A.A."/>
            <person name="Negrao S."/>
            <person name="Al-Babili S."/>
            <person name="Gehring C."/>
            <person name="Roessner U."/>
            <person name="Jung C."/>
            <person name="Murphy K."/>
            <person name="Arold S.T."/>
            <person name="Gojobori T."/>
            <person name="van der Linden C.G."/>
            <person name="van Loo E.N."/>
            <person name="Jellen E.N."/>
            <person name="Maughan P.J."/>
            <person name="Tester M."/>
        </authorList>
    </citation>
    <scope>NUCLEOTIDE SEQUENCE [LARGE SCALE GENOMIC DNA]</scope>
    <source>
        <strain evidence="3">cv. PI 614886</strain>
    </source>
</reference>
<protein>
    <submittedName>
        <fullName evidence="3">Uncharacterized protein</fullName>
    </submittedName>
</protein>
<dbReference type="Gramene" id="AUR62026528-RA">
    <property type="protein sequence ID" value="AUR62026528-RA:cds"/>
    <property type="gene ID" value="AUR62026528"/>
</dbReference>
<evidence type="ECO:0000313" key="3">
    <source>
        <dbReference type="EnsemblPlants" id="AUR62026528-RA:cds"/>
    </source>
</evidence>
<name>A0A803MBR1_CHEQI</name>
<dbReference type="EnsemblPlants" id="AUR62026528-RA">
    <property type="protein sequence ID" value="AUR62026528-RA:cds"/>
    <property type="gene ID" value="AUR62026528"/>
</dbReference>